<dbReference type="Proteomes" id="UP001164539">
    <property type="component" value="Chromosome 2"/>
</dbReference>
<dbReference type="EMBL" id="CM051395">
    <property type="protein sequence ID" value="KAJ4726627.1"/>
    <property type="molecule type" value="Genomic_DNA"/>
</dbReference>
<keyword evidence="2" id="KW-1185">Reference proteome</keyword>
<evidence type="ECO:0000313" key="2">
    <source>
        <dbReference type="Proteomes" id="UP001164539"/>
    </source>
</evidence>
<reference evidence="1 2" key="1">
    <citation type="journal article" date="2023" name="Science">
        <title>Complex scaffold remodeling in plant triterpene biosynthesis.</title>
        <authorList>
            <person name="De La Pena R."/>
            <person name="Hodgson H."/>
            <person name="Liu J.C."/>
            <person name="Stephenson M.J."/>
            <person name="Martin A.C."/>
            <person name="Owen C."/>
            <person name="Harkess A."/>
            <person name="Leebens-Mack J."/>
            <person name="Jimenez L.E."/>
            <person name="Osbourn A."/>
            <person name="Sattely E.S."/>
        </authorList>
    </citation>
    <scope>NUCLEOTIDE SEQUENCE [LARGE SCALE GENOMIC DNA]</scope>
    <source>
        <strain evidence="2">cv. JPN11</strain>
        <tissue evidence="1">Leaf</tissue>
    </source>
</reference>
<organism evidence="1 2">
    <name type="scientific">Melia azedarach</name>
    <name type="common">Chinaberry tree</name>
    <dbReference type="NCBI Taxonomy" id="155640"/>
    <lineage>
        <taxon>Eukaryota</taxon>
        <taxon>Viridiplantae</taxon>
        <taxon>Streptophyta</taxon>
        <taxon>Embryophyta</taxon>
        <taxon>Tracheophyta</taxon>
        <taxon>Spermatophyta</taxon>
        <taxon>Magnoliopsida</taxon>
        <taxon>eudicotyledons</taxon>
        <taxon>Gunneridae</taxon>
        <taxon>Pentapetalae</taxon>
        <taxon>rosids</taxon>
        <taxon>malvids</taxon>
        <taxon>Sapindales</taxon>
        <taxon>Meliaceae</taxon>
        <taxon>Melia</taxon>
    </lineage>
</organism>
<accession>A0ACC1YT48</accession>
<evidence type="ECO:0000313" key="1">
    <source>
        <dbReference type="EMBL" id="KAJ4726627.1"/>
    </source>
</evidence>
<sequence>MCSVCSLSVPHKHAHKIILWSSCDYLRALFQSGMQESHSQTIKIPVSWEGMVKLVEWFYTDQLPDPPYGCLWENMDDEEKLHELYPYIELCWLAELWLLEDIQDCCFRVIVSCLDSAAELSIKVIQAAAKFSLWKLAEVAADCMAPLYCKLRDSGDLEELDEFLVDMVRAASVRLSQGGG</sequence>
<comment type="caution">
    <text evidence="1">The sequence shown here is derived from an EMBL/GenBank/DDBJ whole genome shotgun (WGS) entry which is preliminary data.</text>
</comment>
<name>A0ACC1YT48_MELAZ</name>
<proteinExistence type="predicted"/>
<gene>
    <name evidence="1" type="ORF">OWV82_005306</name>
</gene>
<protein>
    <submittedName>
        <fullName evidence="1">BTB/POZ domain-containing protein</fullName>
    </submittedName>
</protein>